<dbReference type="Proteomes" id="UP000178249">
    <property type="component" value="Unassembled WGS sequence"/>
</dbReference>
<evidence type="ECO:0000256" key="8">
    <source>
        <dbReference type="PIRNR" id="PIRNR000485"/>
    </source>
</evidence>
<dbReference type="SUPFAM" id="SSF53271">
    <property type="entry name" value="PRTase-like"/>
    <property type="match status" value="1"/>
</dbReference>
<evidence type="ECO:0000256" key="9">
    <source>
        <dbReference type="PIRSR" id="PIRSR000485-1"/>
    </source>
</evidence>
<dbReference type="InterPro" id="IPR017932">
    <property type="entry name" value="GATase_2_dom"/>
</dbReference>
<dbReference type="CDD" id="cd00715">
    <property type="entry name" value="GPATase_N"/>
    <property type="match status" value="1"/>
</dbReference>
<evidence type="ECO:0000256" key="7">
    <source>
        <dbReference type="HAMAP-Rule" id="MF_01931"/>
    </source>
</evidence>
<evidence type="ECO:0000313" key="13">
    <source>
        <dbReference type="Proteomes" id="UP000178249"/>
    </source>
</evidence>
<dbReference type="PIRSF" id="PIRSF000485">
    <property type="entry name" value="Amd_phspho_trans"/>
    <property type="match status" value="1"/>
</dbReference>
<dbReference type="PANTHER" id="PTHR11907">
    <property type="entry name" value="AMIDOPHOSPHORIBOSYLTRANSFERASE"/>
    <property type="match status" value="1"/>
</dbReference>
<sequence>MKDRELGEKCGVFGVFGTNLDAARLTFFGLYALQHRGQESSGIATSDGTTIHLHRKMGLVAQVFSEKTIQELAGSMAIGHNRYSTSQSSSVKHAQPAIIEDVQVVLAHNGNLPSTKALEAFIAEHKIPIRKPSDSEMIVEAIGFYVRNGKSLPDAVEATYPLMTGAFSILVMDKENLIAIRDSHGIRPLSIGTINGGYVFSSETCAFHPIGAEYLRDVEPGEMVVVNKNGIQTKKIAEGIQNLDIFEFVYFARPDSRLLGKSVYGFRKNCGIELGKEFPVEADVIIPVPETAIPVALGYSAQTKIPMEMGLIKNRYIHRTFIQPEQHIREQGVKIKLTPLPEVIKGKRVVVVDDSIVRGTTSKQIVAMLFEAGATEVNFMVSSPPVKFPDFYGIDTPLQKDLIAAERTEEEILKYLGATRLHYLSFDGMMRATELPKNLFSTSCFTGEYPIDILERKAEIKDLTMKRMF</sequence>
<keyword evidence="6 7" id="KW-0315">Glutamine amidotransferase</keyword>
<comment type="pathway">
    <text evidence="1 7 8">Purine metabolism; IMP biosynthesis via de novo pathway; N(1)-(5-phospho-D-ribosyl)glycinamide from 5-phospho-alpha-D-ribose 1-diphosphate: step 1/2.</text>
</comment>
<dbReference type="EC" id="2.4.2.14" evidence="7"/>
<dbReference type="Gene3D" id="3.40.50.2020">
    <property type="match status" value="1"/>
</dbReference>
<dbReference type="InterPro" id="IPR035584">
    <property type="entry name" value="PurF_N"/>
</dbReference>
<evidence type="ECO:0000259" key="11">
    <source>
        <dbReference type="PROSITE" id="PS51278"/>
    </source>
</evidence>
<dbReference type="CDD" id="cd06223">
    <property type="entry name" value="PRTases_typeI"/>
    <property type="match status" value="1"/>
</dbReference>
<comment type="similarity">
    <text evidence="2 7 8">In the C-terminal section; belongs to the purine/pyrimidine phosphoribosyltransferase family.</text>
</comment>
<dbReference type="EMBL" id="MFKP01000019">
    <property type="protein sequence ID" value="OGG44159.1"/>
    <property type="molecule type" value="Genomic_DNA"/>
</dbReference>
<feature type="active site" description="Nucleophile" evidence="7 9">
    <location>
        <position position="10"/>
    </location>
</feature>
<dbReference type="GO" id="GO:0006189">
    <property type="term" value="P:'de novo' IMP biosynthetic process"/>
    <property type="evidence" value="ECO:0007669"/>
    <property type="project" value="UniProtKB-UniRule"/>
</dbReference>
<dbReference type="Gene3D" id="3.60.20.10">
    <property type="entry name" value="Glutamine Phosphoribosylpyrophosphate, subunit 1, domain 1"/>
    <property type="match status" value="1"/>
</dbReference>
<keyword evidence="4 7" id="KW-0808">Transferase</keyword>
<proteinExistence type="inferred from homology"/>
<evidence type="ECO:0000313" key="12">
    <source>
        <dbReference type="EMBL" id="OGG44159.1"/>
    </source>
</evidence>
<evidence type="ECO:0000256" key="5">
    <source>
        <dbReference type="ARBA" id="ARBA00022755"/>
    </source>
</evidence>
<comment type="caution">
    <text evidence="7">Lacks conserved residue(s) required for the propagation of feature annotation.</text>
</comment>
<dbReference type="InterPro" id="IPR000836">
    <property type="entry name" value="PRTase_dom"/>
</dbReference>
<organism evidence="12 13">
    <name type="scientific">Candidatus Kaiserbacteria bacterium RIFCSPHIGHO2_01_FULL_48_10</name>
    <dbReference type="NCBI Taxonomy" id="1798476"/>
    <lineage>
        <taxon>Bacteria</taxon>
        <taxon>Candidatus Kaiseribacteriota</taxon>
    </lineage>
</organism>
<evidence type="ECO:0000256" key="2">
    <source>
        <dbReference type="ARBA" id="ARBA00010138"/>
    </source>
</evidence>
<evidence type="ECO:0000256" key="4">
    <source>
        <dbReference type="ARBA" id="ARBA00022679"/>
    </source>
</evidence>
<dbReference type="Pfam" id="PF13522">
    <property type="entry name" value="GATase_6"/>
    <property type="match status" value="1"/>
</dbReference>
<dbReference type="InterPro" id="IPR005854">
    <property type="entry name" value="PurF"/>
</dbReference>
<feature type="binding site" evidence="7 10">
    <location>
        <position position="353"/>
    </location>
    <ligand>
        <name>Mg(2+)</name>
        <dbReference type="ChEBI" id="CHEBI:18420"/>
    </ligand>
</feature>
<dbReference type="SUPFAM" id="SSF56235">
    <property type="entry name" value="N-terminal nucleophile aminohydrolases (Ntn hydrolases)"/>
    <property type="match status" value="1"/>
</dbReference>
<comment type="caution">
    <text evidence="12">The sequence shown here is derived from an EMBL/GenBank/DDBJ whole genome shotgun (WGS) entry which is preliminary data.</text>
</comment>
<evidence type="ECO:0000256" key="3">
    <source>
        <dbReference type="ARBA" id="ARBA00022676"/>
    </source>
</evidence>
<evidence type="ECO:0000256" key="10">
    <source>
        <dbReference type="PIRSR" id="PIRSR000485-2"/>
    </source>
</evidence>
<keyword evidence="7 10" id="KW-0460">Magnesium</keyword>
<comment type="function">
    <text evidence="7">Catalyzes the formation of phosphoribosylamine from phosphoribosylpyrophosphate (PRPP) and glutamine.</text>
</comment>
<dbReference type="NCBIfam" id="TIGR01134">
    <property type="entry name" value="purF"/>
    <property type="match status" value="1"/>
</dbReference>
<comment type="cofactor">
    <cofactor evidence="7 10">
        <name>Mg(2+)</name>
        <dbReference type="ChEBI" id="CHEBI:18420"/>
    </cofactor>
    <text evidence="7 10">Binds 1 Mg(2+) ion per subunit.</text>
</comment>
<keyword evidence="7 10" id="KW-0479">Metal-binding</keyword>
<dbReference type="Pfam" id="PF00156">
    <property type="entry name" value="Pribosyltran"/>
    <property type="match status" value="1"/>
</dbReference>
<feature type="binding site" evidence="7 10">
    <location>
        <position position="354"/>
    </location>
    <ligand>
        <name>Mg(2+)</name>
        <dbReference type="ChEBI" id="CHEBI:18420"/>
    </ligand>
</feature>
<dbReference type="GO" id="GO:0000287">
    <property type="term" value="F:magnesium ion binding"/>
    <property type="evidence" value="ECO:0007669"/>
    <property type="project" value="UniProtKB-UniRule"/>
</dbReference>
<keyword evidence="3 7" id="KW-0328">Glycosyltransferase</keyword>
<dbReference type="GO" id="GO:0009113">
    <property type="term" value="P:purine nucleobase biosynthetic process"/>
    <property type="evidence" value="ECO:0007669"/>
    <property type="project" value="UniProtKB-UniRule"/>
</dbReference>
<dbReference type="InterPro" id="IPR029055">
    <property type="entry name" value="Ntn_hydrolases_N"/>
</dbReference>
<dbReference type="PROSITE" id="PS51278">
    <property type="entry name" value="GATASE_TYPE_2"/>
    <property type="match status" value="1"/>
</dbReference>
<evidence type="ECO:0000256" key="6">
    <source>
        <dbReference type="ARBA" id="ARBA00022962"/>
    </source>
</evidence>
<reference evidence="12 13" key="1">
    <citation type="journal article" date="2016" name="Nat. Commun.">
        <title>Thousands of microbial genomes shed light on interconnected biogeochemical processes in an aquifer system.</title>
        <authorList>
            <person name="Anantharaman K."/>
            <person name="Brown C.T."/>
            <person name="Hug L.A."/>
            <person name="Sharon I."/>
            <person name="Castelle C.J."/>
            <person name="Probst A.J."/>
            <person name="Thomas B.C."/>
            <person name="Singh A."/>
            <person name="Wilkins M.J."/>
            <person name="Karaoz U."/>
            <person name="Brodie E.L."/>
            <person name="Williams K.H."/>
            <person name="Hubbard S.S."/>
            <person name="Banfield J.F."/>
        </authorList>
    </citation>
    <scope>NUCLEOTIDE SEQUENCE [LARGE SCALE GENOMIC DNA]</scope>
</reference>
<gene>
    <name evidence="7" type="primary">purF</name>
    <name evidence="12" type="ORF">A2841_03910</name>
</gene>
<name>A0A1F6C4P5_9BACT</name>
<protein>
    <recommendedName>
        <fullName evidence="7">Amidophosphoribosyltransferase</fullName>
        <shortName evidence="7">ATase</shortName>
        <ecNumber evidence="7">2.4.2.14</ecNumber>
    </recommendedName>
    <alternativeName>
        <fullName evidence="7">Glutamine phosphoribosylpyrophosphate amidotransferase</fullName>
        <shortName evidence="7">GPATase</shortName>
    </alternativeName>
</protein>
<dbReference type="UniPathway" id="UPA00074">
    <property type="reaction ID" value="UER00124"/>
</dbReference>
<evidence type="ECO:0000256" key="1">
    <source>
        <dbReference type="ARBA" id="ARBA00005209"/>
    </source>
</evidence>
<comment type="catalytic activity">
    <reaction evidence="7 8">
        <text>5-phospho-beta-D-ribosylamine + L-glutamate + diphosphate = 5-phospho-alpha-D-ribose 1-diphosphate + L-glutamine + H2O</text>
        <dbReference type="Rhea" id="RHEA:14905"/>
        <dbReference type="ChEBI" id="CHEBI:15377"/>
        <dbReference type="ChEBI" id="CHEBI:29985"/>
        <dbReference type="ChEBI" id="CHEBI:33019"/>
        <dbReference type="ChEBI" id="CHEBI:58017"/>
        <dbReference type="ChEBI" id="CHEBI:58359"/>
        <dbReference type="ChEBI" id="CHEBI:58681"/>
        <dbReference type="EC" id="2.4.2.14"/>
    </reaction>
</comment>
<feature type="domain" description="Glutamine amidotransferase type-2" evidence="11">
    <location>
        <begin position="10"/>
        <end position="229"/>
    </location>
</feature>
<feature type="binding site" evidence="7 10">
    <location>
        <position position="291"/>
    </location>
    <ligand>
        <name>Mg(2+)</name>
        <dbReference type="ChEBI" id="CHEBI:18420"/>
    </ligand>
</feature>
<keyword evidence="5 7" id="KW-0658">Purine biosynthesis</keyword>
<dbReference type="HAMAP" id="MF_01931">
    <property type="entry name" value="PurF"/>
    <property type="match status" value="1"/>
</dbReference>
<dbReference type="AlphaFoldDB" id="A0A1F6C4P5"/>
<accession>A0A1F6C4P5</accession>
<dbReference type="InterPro" id="IPR029057">
    <property type="entry name" value="PRTase-like"/>
</dbReference>
<dbReference type="GO" id="GO:0004044">
    <property type="term" value="F:amidophosphoribosyltransferase activity"/>
    <property type="evidence" value="ECO:0007669"/>
    <property type="project" value="UniProtKB-UniRule"/>
</dbReference>